<keyword evidence="2" id="KW-1185">Reference proteome</keyword>
<dbReference type="AlphaFoldDB" id="A0A0M4CJN6"/>
<gene>
    <name evidence="1" type="ORF">CDES_00650</name>
</gene>
<name>A0A0M4CJN6_9CORY</name>
<protein>
    <submittedName>
        <fullName evidence="1">Uncharacterized protein</fullName>
    </submittedName>
</protein>
<accession>A0A0M4CJN6</accession>
<evidence type="ECO:0000313" key="1">
    <source>
        <dbReference type="EMBL" id="ALC04610.1"/>
    </source>
</evidence>
<proteinExistence type="predicted"/>
<evidence type="ECO:0000313" key="2">
    <source>
        <dbReference type="Proteomes" id="UP000068067"/>
    </source>
</evidence>
<dbReference type="KEGG" id="cdx:CDES_00650"/>
<dbReference type="Proteomes" id="UP000068067">
    <property type="component" value="Chromosome"/>
</dbReference>
<sequence>MLYAGTAAAHDRTAGYSLNRTLIEGRCTTPEKGAAPDLFRTIHRCLPGLDLALVAGAEATGQSVEPVLAGAIKADDGDGLAGAVAKLGGEPRRPSFSFPDGCCVPAFSGRLEDPVDDHRVRIGVPVSKHRALALP</sequence>
<reference evidence="1 2" key="1">
    <citation type="submission" date="2014-08" db="EMBL/GenBank/DDBJ databases">
        <title>Complete genome sequence of Corynebacterium deserti GIMN1.010 (=DSM 45689), isolated from desert sand in western China.</title>
        <authorList>
            <person name="Ruckert C."/>
            <person name="Albersmeier A."/>
            <person name="Kalinowski J."/>
        </authorList>
    </citation>
    <scope>NUCLEOTIDE SEQUENCE [LARGE SCALE GENOMIC DNA]</scope>
    <source>
        <strain evidence="1 2">GIMN1.010</strain>
    </source>
</reference>
<organism evidence="1 2">
    <name type="scientific">Corynebacterium deserti GIMN1.010</name>
    <dbReference type="NCBI Taxonomy" id="931089"/>
    <lineage>
        <taxon>Bacteria</taxon>
        <taxon>Bacillati</taxon>
        <taxon>Actinomycetota</taxon>
        <taxon>Actinomycetes</taxon>
        <taxon>Mycobacteriales</taxon>
        <taxon>Corynebacteriaceae</taxon>
        <taxon>Corynebacterium</taxon>
    </lineage>
</organism>
<dbReference type="EMBL" id="CP009220">
    <property type="protein sequence ID" value="ALC04610.1"/>
    <property type="molecule type" value="Genomic_DNA"/>
</dbReference>